<organism evidence="1 2">
    <name type="scientific">Dryococelus australis</name>
    <dbReference type="NCBI Taxonomy" id="614101"/>
    <lineage>
        <taxon>Eukaryota</taxon>
        <taxon>Metazoa</taxon>
        <taxon>Ecdysozoa</taxon>
        <taxon>Arthropoda</taxon>
        <taxon>Hexapoda</taxon>
        <taxon>Insecta</taxon>
        <taxon>Pterygota</taxon>
        <taxon>Neoptera</taxon>
        <taxon>Polyneoptera</taxon>
        <taxon>Phasmatodea</taxon>
        <taxon>Verophasmatodea</taxon>
        <taxon>Anareolatae</taxon>
        <taxon>Phasmatidae</taxon>
        <taxon>Eurycanthinae</taxon>
        <taxon>Dryococelus</taxon>
    </lineage>
</organism>
<name>A0ABQ9HZS3_9NEOP</name>
<protein>
    <recommendedName>
        <fullName evidence="3">DUF4371 domain-containing protein</fullName>
    </recommendedName>
</protein>
<comment type="caution">
    <text evidence="1">The sequence shown here is derived from an EMBL/GenBank/DDBJ whole genome shotgun (WGS) entry which is preliminary data.</text>
</comment>
<keyword evidence="2" id="KW-1185">Reference proteome</keyword>
<proteinExistence type="predicted"/>
<dbReference type="Proteomes" id="UP001159363">
    <property type="component" value="Chromosome 3"/>
</dbReference>
<sequence>MESEGRRNKYAGPSIQIEIIEACNSVLLNKVANRAKKAKFFSVLADETTYISGLATSIIENLTKLGSDIENLRGKGYYEAS</sequence>
<evidence type="ECO:0000313" key="1">
    <source>
        <dbReference type="EMBL" id="KAJ8889886.1"/>
    </source>
</evidence>
<evidence type="ECO:0000313" key="2">
    <source>
        <dbReference type="Proteomes" id="UP001159363"/>
    </source>
</evidence>
<dbReference type="EMBL" id="JARBHB010000003">
    <property type="protein sequence ID" value="KAJ8889886.1"/>
    <property type="molecule type" value="Genomic_DNA"/>
</dbReference>
<evidence type="ECO:0008006" key="3">
    <source>
        <dbReference type="Google" id="ProtNLM"/>
    </source>
</evidence>
<gene>
    <name evidence="1" type="ORF">PR048_009391</name>
</gene>
<reference evidence="1 2" key="1">
    <citation type="submission" date="2023-02" db="EMBL/GenBank/DDBJ databases">
        <title>LHISI_Scaffold_Assembly.</title>
        <authorList>
            <person name="Stuart O.P."/>
            <person name="Cleave R."/>
            <person name="Magrath M.J.L."/>
            <person name="Mikheyev A.S."/>
        </authorList>
    </citation>
    <scope>NUCLEOTIDE SEQUENCE [LARGE SCALE GENOMIC DNA]</scope>
    <source>
        <strain evidence="1">Daus_M_001</strain>
        <tissue evidence="1">Leg muscle</tissue>
    </source>
</reference>
<accession>A0ABQ9HZS3</accession>